<evidence type="ECO:0000313" key="3">
    <source>
        <dbReference type="Proteomes" id="UP000295680"/>
    </source>
</evidence>
<dbReference type="PROSITE" id="PS51186">
    <property type="entry name" value="GNAT"/>
    <property type="match status" value="1"/>
</dbReference>
<reference evidence="2 3" key="1">
    <citation type="submission" date="2019-03" db="EMBL/GenBank/DDBJ databases">
        <title>Genomic Encyclopedia of Type Strains, Phase IV (KMG-IV): sequencing the most valuable type-strain genomes for metagenomic binning, comparative biology and taxonomic classification.</title>
        <authorList>
            <person name="Goeker M."/>
        </authorList>
    </citation>
    <scope>NUCLEOTIDE SEQUENCE [LARGE SCALE GENOMIC DNA]</scope>
    <source>
        <strain evidence="2 3">DSM 45934</strain>
    </source>
</reference>
<evidence type="ECO:0000313" key="2">
    <source>
        <dbReference type="EMBL" id="TCO56849.1"/>
    </source>
</evidence>
<accession>A0A4R2JJZ7</accession>
<feature type="domain" description="N-acetyltransferase" evidence="1">
    <location>
        <begin position="6"/>
        <end position="145"/>
    </location>
</feature>
<dbReference type="Pfam" id="PF13673">
    <property type="entry name" value="Acetyltransf_10"/>
    <property type="match status" value="1"/>
</dbReference>
<dbReference type="AlphaFoldDB" id="A0A4R2JJZ7"/>
<dbReference type="RefSeq" id="WP_132120445.1">
    <property type="nucleotide sequence ID" value="NZ_SLWS01000006.1"/>
</dbReference>
<comment type="caution">
    <text evidence="2">The sequence shown here is derived from an EMBL/GenBank/DDBJ whole genome shotgun (WGS) entry which is preliminary data.</text>
</comment>
<dbReference type="Proteomes" id="UP000295680">
    <property type="component" value="Unassembled WGS sequence"/>
</dbReference>
<dbReference type="InterPro" id="IPR016181">
    <property type="entry name" value="Acyl_CoA_acyltransferase"/>
</dbReference>
<sequence>MRSGKVRGPQLTAGELQSVLQLRAEVFVVEQKAAYLDVDGRDLEPGTIHYWLAKDDRVLAYLRVLTEPDGELRIGRVCTALTARGSGLGQEVMAAAVADLGDAPSVLDAQTYARAFYERFGYVAEGEEYRDEDDIPHITMRRAARTA</sequence>
<name>A0A4R2JJZ7_9PSEU</name>
<keyword evidence="3" id="KW-1185">Reference proteome</keyword>
<gene>
    <name evidence="2" type="ORF">EV192_106324</name>
</gene>
<protein>
    <submittedName>
        <fullName evidence="2">ElaA protein</fullName>
    </submittedName>
</protein>
<dbReference type="OrthoDB" id="9796171at2"/>
<dbReference type="GO" id="GO:0016747">
    <property type="term" value="F:acyltransferase activity, transferring groups other than amino-acyl groups"/>
    <property type="evidence" value="ECO:0007669"/>
    <property type="project" value="InterPro"/>
</dbReference>
<proteinExistence type="predicted"/>
<dbReference type="InterPro" id="IPR000182">
    <property type="entry name" value="GNAT_dom"/>
</dbReference>
<dbReference type="Gene3D" id="3.40.630.30">
    <property type="match status" value="1"/>
</dbReference>
<dbReference type="EMBL" id="SLWS01000006">
    <property type="protein sequence ID" value="TCO56849.1"/>
    <property type="molecule type" value="Genomic_DNA"/>
</dbReference>
<dbReference type="SUPFAM" id="SSF55729">
    <property type="entry name" value="Acyl-CoA N-acyltransferases (Nat)"/>
    <property type="match status" value="1"/>
</dbReference>
<evidence type="ECO:0000259" key="1">
    <source>
        <dbReference type="PROSITE" id="PS51186"/>
    </source>
</evidence>
<organism evidence="2 3">
    <name type="scientific">Actinocrispum wychmicini</name>
    <dbReference type="NCBI Taxonomy" id="1213861"/>
    <lineage>
        <taxon>Bacteria</taxon>
        <taxon>Bacillati</taxon>
        <taxon>Actinomycetota</taxon>
        <taxon>Actinomycetes</taxon>
        <taxon>Pseudonocardiales</taxon>
        <taxon>Pseudonocardiaceae</taxon>
        <taxon>Actinocrispum</taxon>
    </lineage>
</organism>